<dbReference type="SUPFAM" id="SSF56112">
    <property type="entry name" value="Protein kinase-like (PK-like)"/>
    <property type="match status" value="1"/>
</dbReference>
<feature type="region of interest" description="Disordered" evidence="1">
    <location>
        <begin position="104"/>
        <end position="177"/>
    </location>
</feature>
<comment type="caution">
    <text evidence="3">The sequence shown here is derived from an EMBL/GenBank/DDBJ whole genome shotgun (WGS) entry which is preliminary data.</text>
</comment>
<feature type="domain" description="Protein kinase" evidence="2">
    <location>
        <begin position="233"/>
        <end position="425"/>
    </location>
</feature>
<dbReference type="Proteomes" id="UP001172684">
    <property type="component" value="Unassembled WGS sequence"/>
</dbReference>
<dbReference type="EMBL" id="JAPDRL010000151">
    <property type="protein sequence ID" value="KAJ9655814.1"/>
    <property type="molecule type" value="Genomic_DNA"/>
</dbReference>
<name>A0ABQ9NM25_9PEZI</name>
<proteinExistence type="predicted"/>
<feature type="compositionally biased region" description="Basic and acidic residues" evidence="1">
    <location>
        <begin position="397"/>
        <end position="409"/>
    </location>
</feature>
<dbReference type="PROSITE" id="PS50011">
    <property type="entry name" value="PROTEIN_KINASE_DOM"/>
    <property type="match status" value="1"/>
</dbReference>
<evidence type="ECO:0000313" key="3">
    <source>
        <dbReference type="EMBL" id="KAJ9655814.1"/>
    </source>
</evidence>
<feature type="region of interest" description="Disordered" evidence="1">
    <location>
        <begin position="386"/>
        <end position="409"/>
    </location>
</feature>
<gene>
    <name evidence="3" type="ORF">H2201_008724</name>
</gene>
<dbReference type="Gene3D" id="1.10.510.10">
    <property type="entry name" value="Transferase(Phosphotransferase) domain 1"/>
    <property type="match status" value="1"/>
</dbReference>
<organism evidence="3 4">
    <name type="scientific">Coniosporium apollinis</name>
    <dbReference type="NCBI Taxonomy" id="61459"/>
    <lineage>
        <taxon>Eukaryota</taxon>
        <taxon>Fungi</taxon>
        <taxon>Dikarya</taxon>
        <taxon>Ascomycota</taxon>
        <taxon>Pezizomycotina</taxon>
        <taxon>Dothideomycetes</taxon>
        <taxon>Dothideomycetes incertae sedis</taxon>
        <taxon>Coniosporium</taxon>
    </lineage>
</organism>
<keyword evidence="4" id="KW-1185">Reference proteome</keyword>
<sequence>MVYYHLSIPGSDVQEDDENRLHRTAVAQVSAFVLRALASGAPGQSWHDAAAGLDTWAVEYIDILKKIPETVRRERPHSSYKPGRWKGFLRSPIRTRSRRLAAACYEPRDNGDNSGDGDGDGDGDDHTPPTPTPGPSGRRGVGQSQSTGARRGRASSGRNKGSAGGLKQTEVTSKPRIEDPPYCTQRCLLGLAYGGPLDKQCPNFQDHKGKHIDLKTFLCLIRHRLATDRGRDADYKQLYIKGSRGALLKVRLSSHGYTVVAKGMEKPNLGHLRHERRIYNRVKSIQGKYVPVCLGFVNLKRPYYYDGGAYVSMIFLSWAGRPIIHYLNPENKGHFLGKTESALRALHGLRVLHKDAEPRNILCDEQGDTLMLVDFERAEIQARQPLGAITPNRKRKRDGEKKTTAKDDFGKEIQQARGSICRCAR</sequence>
<dbReference type="InterPro" id="IPR011009">
    <property type="entry name" value="Kinase-like_dom_sf"/>
</dbReference>
<accession>A0ABQ9NM25</accession>
<evidence type="ECO:0000256" key="1">
    <source>
        <dbReference type="SAM" id="MobiDB-lite"/>
    </source>
</evidence>
<protein>
    <recommendedName>
        <fullName evidence="2">Protein kinase domain-containing protein</fullName>
    </recommendedName>
</protein>
<evidence type="ECO:0000313" key="4">
    <source>
        <dbReference type="Proteomes" id="UP001172684"/>
    </source>
</evidence>
<dbReference type="InterPro" id="IPR000719">
    <property type="entry name" value="Prot_kinase_dom"/>
</dbReference>
<evidence type="ECO:0000259" key="2">
    <source>
        <dbReference type="PROSITE" id="PS50011"/>
    </source>
</evidence>
<reference evidence="3" key="1">
    <citation type="submission" date="2022-10" db="EMBL/GenBank/DDBJ databases">
        <title>Culturing micro-colonial fungi from biological soil crusts in the Mojave desert and describing Neophaeococcomyces mojavensis, and introducing the new genera and species Taxawa tesnikishii.</title>
        <authorList>
            <person name="Kurbessoian T."/>
            <person name="Stajich J.E."/>
        </authorList>
    </citation>
    <scope>NUCLEOTIDE SEQUENCE</scope>
    <source>
        <strain evidence="3">TK_1</strain>
    </source>
</reference>